<reference evidence="3" key="1">
    <citation type="submission" date="2016-02" db="EMBL/GenBank/DDBJ databases">
        <authorList>
            <person name="Holder M.E."/>
            <person name="Ajami N.J."/>
            <person name="Petrosino J.F."/>
        </authorList>
    </citation>
    <scope>NUCLEOTIDE SEQUENCE [LARGE SCALE GENOMIC DNA]</scope>
    <source>
        <strain evidence="3">CCUG 36733</strain>
    </source>
</reference>
<evidence type="ECO:0000313" key="2">
    <source>
        <dbReference type="EMBL" id="AMD86716.1"/>
    </source>
</evidence>
<dbReference type="STRING" id="111015.AXF14_02740"/>
<evidence type="ECO:0000313" key="3">
    <source>
        <dbReference type="Proteomes" id="UP000065220"/>
    </source>
</evidence>
<dbReference type="KEGG" id="ard:AXF14_02740"/>
<proteinExistence type="predicted"/>
<keyword evidence="3" id="KW-1185">Reference proteome</keyword>
<accession>A0A120KKY4</accession>
<sequence length="271" mass="28283">MRVPQRLRTRQRKALAALSALVLGATGVVGATAALSPSATADAAHGDPMSWNATVSLIAAPGSTIKATGTVTVGRVVDEAWNAGDPVSYYIDANGVEHPALDAAHRSSVVPGEGVCTFRDEYTFKTDGSGDHGAYVDGITMELNDNRDALDYAGSSAVRALRPHIDGVTLTLDGNDVLGQAGTSLGLTDIDQNYDHVRDDDATDVDTFVTRVAVSDDNGNVTGYENAPGYSSYEGASIQFGDASANAQSLTSPLWIRHSSTFVLGMTYTAP</sequence>
<feature type="chain" id="PRO_5007167207" evidence="1">
    <location>
        <begin position="34"/>
        <end position="271"/>
    </location>
</feature>
<protein>
    <submittedName>
        <fullName evidence="2">Uncharacterized protein</fullName>
    </submittedName>
</protein>
<dbReference type="AlphaFoldDB" id="A0A120KKY4"/>
<feature type="signal peptide" evidence="1">
    <location>
        <begin position="1"/>
        <end position="33"/>
    </location>
</feature>
<keyword evidence="1" id="KW-0732">Signal</keyword>
<dbReference type="Proteomes" id="UP000065220">
    <property type="component" value="Chromosome"/>
</dbReference>
<dbReference type="EMBL" id="CP014228">
    <property type="protein sequence ID" value="AMD86716.1"/>
    <property type="molecule type" value="Genomic_DNA"/>
</dbReference>
<dbReference type="RefSeq" id="WP_067940652.1">
    <property type="nucleotide sequence ID" value="NZ_CP014228.1"/>
</dbReference>
<evidence type="ECO:0000256" key="1">
    <source>
        <dbReference type="SAM" id="SignalP"/>
    </source>
</evidence>
<organism evidence="2 3">
    <name type="scientific">Actinomyces radicidentis</name>
    <dbReference type="NCBI Taxonomy" id="111015"/>
    <lineage>
        <taxon>Bacteria</taxon>
        <taxon>Bacillati</taxon>
        <taxon>Actinomycetota</taxon>
        <taxon>Actinomycetes</taxon>
        <taxon>Actinomycetales</taxon>
        <taxon>Actinomycetaceae</taxon>
        <taxon>Actinomyces</taxon>
    </lineage>
</organism>
<name>A0A120KKY4_ACTRD</name>
<gene>
    <name evidence="2" type="ORF">AXF14_02740</name>
</gene>